<dbReference type="GO" id="GO:1990683">
    <property type="term" value="P:DNA double-strand break attachment to nuclear envelope"/>
    <property type="evidence" value="ECO:0007669"/>
    <property type="project" value="TreeGrafter"/>
</dbReference>
<dbReference type="PANTHER" id="PTHR47667:SF1">
    <property type="entry name" value="REGULATOR OF TY1 TRANSPOSITION PROTEIN 107"/>
    <property type="match status" value="1"/>
</dbReference>
<dbReference type="Pfam" id="PF12738">
    <property type="entry name" value="PTCB-BRCT"/>
    <property type="match status" value="1"/>
</dbReference>
<feature type="domain" description="BRCT" evidence="2">
    <location>
        <begin position="781"/>
        <end position="848"/>
    </location>
</feature>
<feature type="region of interest" description="Disordered" evidence="1">
    <location>
        <begin position="200"/>
        <end position="233"/>
    </location>
</feature>
<dbReference type="InterPro" id="IPR001357">
    <property type="entry name" value="BRCT_dom"/>
</dbReference>
<dbReference type="SUPFAM" id="SSF52113">
    <property type="entry name" value="BRCT domain"/>
    <property type="match status" value="4"/>
</dbReference>
<name>A0A0G2EY54_PHACM</name>
<keyword evidence="4" id="KW-1185">Reference proteome</keyword>
<feature type="domain" description="BRCT" evidence="2">
    <location>
        <begin position="105"/>
        <end position="196"/>
    </location>
</feature>
<dbReference type="SMART" id="SM00292">
    <property type="entry name" value="BRCT"/>
    <property type="match status" value="5"/>
</dbReference>
<reference evidence="3 4" key="1">
    <citation type="submission" date="2015-05" db="EMBL/GenBank/DDBJ databases">
        <title>Distinctive expansion of gene families associated with plant cell wall degradation and secondary metabolism in the genomes of grapevine trunk pathogens.</title>
        <authorList>
            <person name="Lawrence D.P."/>
            <person name="Travadon R."/>
            <person name="Rolshausen P.E."/>
            <person name="Baumgartner K."/>
        </authorList>
    </citation>
    <scope>NUCLEOTIDE SEQUENCE [LARGE SCALE GENOMIC DNA]</scope>
    <source>
        <strain evidence="3">UCRPC4</strain>
    </source>
</reference>
<evidence type="ECO:0000313" key="4">
    <source>
        <dbReference type="Proteomes" id="UP000053317"/>
    </source>
</evidence>
<dbReference type="PANTHER" id="PTHR47667">
    <property type="entry name" value="REGULATOR OF TY1 TRANSPOSITION PROTEIN 107"/>
    <property type="match status" value="1"/>
</dbReference>
<feature type="domain" description="BRCT" evidence="2">
    <location>
        <begin position="241"/>
        <end position="331"/>
    </location>
</feature>
<dbReference type="Pfam" id="PF16770">
    <property type="entry name" value="RTT107_BRCT_5"/>
    <property type="match status" value="1"/>
</dbReference>
<accession>A0A0G2EY54</accession>
<organism evidence="3 4">
    <name type="scientific">Phaeomoniella chlamydospora</name>
    <name type="common">Phaeoacremonium chlamydosporum</name>
    <dbReference type="NCBI Taxonomy" id="158046"/>
    <lineage>
        <taxon>Eukaryota</taxon>
        <taxon>Fungi</taxon>
        <taxon>Dikarya</taxon>
        <taxon>Ascomycota</taxon>
        <taxon>Pezizomycotina</taxon>
        <taxon>Eurotiomycetes</taxon>
        <taxon>Chaetothyriomycetidae</taxon>
        <taxon>Phaeomoniellales</taxon>
        <taxon>Phaeomoniellaceae</taxon>
        <taxon>Phaeomoniella</taxon>
    </lineage>
</organism>
<dbReference type="CDD" id="cd18438">
    <property type="entry name" value="BRCT_BRC1_like_rpt4"/>
    <property type="match status" value="1"/>
</dbReference>
<feature type="domain" description="BRCT" evidence="2">
    <location>
        <begin position="7"/>
        <end position="105"/>
    </location>
</feature>
<feature type="domain" description="BRCT" evidence="2">
    <location>
        <begin position="343"/>
        <end position="413"/>
    </location>
</feature>
<comment type="caution">
    <text evidence="3">The sequence shown here is derived from an EMBL/GenBank/DDBJ whole genome shotgun (WGS) entry which is preliminary data.</text>
</comment>
<reference evidence="3 4" key="2">
    <citation type="submission" date="2015-05" db="EMBL/GenBank/DDBJ databases">
        <authorList>
            <person name="Morales-Cruz A."/>
            <person name="Amrine K.C."/>
            <person name="Cantu D."/>
        </authorList>
    </citation>
    <scope>NUCLEOTIDE SEQUENCE [LARGE SCALE GENOMIC DNA]</scope>
    <source>
        <strain evidence="3">UCRPC4</strain>
    </source>
</reference>
<dbReference type="AlphaFoldDB" id="A0A0G2EY54"/>
<dbReference type="InterPro" id="IPR036420">
    <property type="entry name" value="BRCT_dom_sf"/>
</dbReference>
<gene>
    <name evidence="3" type="ORF">UCRPC4_g01233</name>
</gene>
<evidence type="ECO:0000259" key="2">
    <source>
        <dbReference type="PROSITE" id="PS50172"/>
    </source>
</evidence>
<dbReference type="EMBL" id="LCWF01000028">
    <property type="protein sequence ID" value="KKY27099.1"/>
    <property type="molecule type" value="Genomic_DNA"/>
</dbReference>
<evidence type="ECO:0000313" key="3">
    <source>
        <dbReference type="EMBL" id="KKY27099.1"/>
    </source>
</evidence>
<dbReference type="Proteomes" id="UP000053317">
    <property type="component" value="Unassembled WGS sequence"/>
</dbReference>
<dbReference type="Pfam" id="PF00533">
    <property type="entry name" value="BRCT"/>
    <property type="match status" value="1"/>
</dbReference>
<protein>
    <submittedName>
        <fullName evidence="3">Putative brct domain-containing protein</fullName>
    </submittedName>
</protein>
<dbReference type="OrthoDB" id="342264at2759"/>
<dbReference type="GO" id="GO:0006302">
    <property type="term" value="P:double-strand break repair"/>
    <property type="evidence" value="ECO:0007669"/>
    <property type="project" value="TreeGrafter"/>
</dbReference>
<dbReference type="CDD" id="cd17743">
    <property type="entry name" value="BRCT_BRC1_like_rpt5"/>
    <property type="match status" value="1"/>
</dbReference>
<dbReference type="CDD" id="cd18436">
    <property type="entry name" value="BRCT_BRC1_like_rpt2"/>
    <property type="match status" value="1"/>
</dbReference>
<sequence length="852" mass="94414">MADEPQQSPGIFEQCQFAIVRSKALDDDWAQQLLTTIEENGGNAVVVDYNESNVNVTNFTHFISTNIDFPYYEGASNSMIPIIKPTWVAQSIGRRKLANPRQFNPDPRAFMSDVVVCFADLPEGDCDAIIACVTAAGGLHSKRIASMVTHLVALSDDSDKCQLVRSKKLDIKIVLPHWFDDCLKLASRIDERPYLLPDPEILRMPHPNPPPASRGRNVIGASTPDPPEPKSLSLVASPSHRSLDVFEGKNVVLAEDLGISSHLRATLEDIISRNGGWIASDVQKASMFICKYREGLDYKIASRSGKDVGNLAWLYYLITHNTWTSPMRRLLHYPIARSGVPGFSNFRISLSNYSGDARIYLENLITAAGAECTKTLKQDNTHLITAHNRSEKCQAAQEWGIHLINHLWLEESYAQWKTQSVSASRYTHFPPRTNLGEIVGQTRIDRNAVERNFFPPDEDLEMQDIDEGPHDHNQITAPPSADAVPPSSLSHSPHVKAFTNRAAAPRKKASDDDRKIGEVSQPHTPAINRFVGIGKENVTPSTNSSRKSKETATARLHEIAPDIALYEKEKKRVGGVVYGGRKKESEKVPHSRKRSVDELSTADDADIIGGKKAKKSRDAPSMTLLVSGYKKWVGQPKTEDEDREKLRDIGILVTQDPSRASHLAAPSIVRTAKFVTALAFAPIIVSTEFIDACLNRGELVDAEKYLLKDKAGEKKYGVTLTLSRERAQKNKTQLLAGRTIFCVRDIHGGLDTFRGIAAANGAQCNLYEGRPHNMVGSRRSGSEVGEIDDEAQKDAILISSQSDQSIKLWRKFQQMAEGSRKTPRIVKADWLLETAIAQTVLSFDKFEIEGSS</sequence>
<proteinExistence type="predicted"/>
<evidence type="ECO:0000256" key="1">
    <source>
        <dbReference type="SAM" id="MobiDB-lite"/>
    </source>
</evidence>
<dbReference type="InterPro" id="IPR053036">
    <property type="entry name" value="CellCycle_DNARepair_Reg"/>
</dbReference>
<feature type="region of interest" description="Disordered" evidence="1">
    <location>
        <begin position="459"/>
        <end position="520"/>
    </location>
</feature>
<dbReference type="PROSITE" id="PS50172">
    <property type="entry name" value="BRCT"/>
    <property type="match status" value="6"/>
</dbReference>
<dbReference type="GO" id="GO:0035361">
    <property type="term" value="C:Cul8-RING ubiquitin ligase complex"/>
    <property type="evidence" value="ECO:0007669"/>
    <property type="project" value="TreeGrafter"/>
</dbReference>
<feature type="compositionally biased region" description="Basic and acidic residues" evidence="1">
    <location>
        <begin position="508"/>
        <end position="517"/>
    </location>
</feature>
<feature type="domain" description="BRCT" evidence="2">
    <location>
        <begin position="614"/>
        <end position="707"/>
    </location>
</feature>
<dbReference type="GO" id="GO:0005634">
    <property type="term" value="C:nucleus"/>
    <property type="evidence" value="ECO:0007669"/>
    <property type="project" value="TreeGrafter"/>
</dbReference>
<dbReference type="Gene3D" id="3.40.50.10190">
    <property type="entry name" value="BRCT domain"/>
    <property type="match status" value="5"/>
</dbReference>
<dbReference type="CDD" id="cd18437">
    <property type="entry name" value="BRCT_BRC1_like_rpt3"/>
    <property type="match status" value="1"/>
</dbReference>
<dbReference type="FunFam" id="3.40.50.10190:FF:000048">
    <property type="entry name" value="DNA repair protein Rtt107"/>
    <property type="match status" value="1"/>
</dbReference>
<feature type="compositionally biased region" description="Low complexity" evidence="1">
    <location>
        <begin position="477"/>
        <end position="492"/>
    </location>
</feature>